<dbReference type="FunCoup" id="A0A2S8SUR0">
    <property type="interactions" value="227"/>
</dbReference>
<dbReference type="EMBL" id="NIGF01000004">
    <property type="protein sequence ID" value="PQV64533.1"/>
    <property type="molecule type" value="Genomic_DNA"/>
</dbReference>
<protein>
    <submittedName>
        <fullName evidence="7">Membrane protein TerC</fullName>
    </submittedName>
</protein>
<feature type="transmembrane region" description="Helical" evidence="6">
    <location>
        <begin position="248"/>
        <end position="265"/>
    </location>
</feature>
<dbReference type="AlphaFoldDB" id="A0A2S8SUR0"/>
<evidence type="ECO:0000256" key="5">
    <source>
        <dbReference type="ARBA" id="ARBA00023136"/>
    </source>
</evidence>
<evidence type="ECO:0000256" key="2">
    <source>
        <dbReference type="ARBA" id="ARBA00007511"/>
    </source>
</evidence>
<evidence type="ECO:0000313" key="7">
    <source>
        <dbReference type="EMBL" id="PQV64533.1"/>
    </source>
</evidence>
<accession>A0A2S8SUR0</accession>
<evidence type="ECO:0000313" key="8">
    <source>
        <dbReference type="Proteomes" id="UP000237684"/>
    </source>
</evidence>
<feature type="transmembrane region" description="Helical" evidence="6">
    <location>
        <begin position="27"/>
        <end position="51"/>
    </location>
</feature>
<dbReference type="InParanoid" id="A0A2S8SUR0"/>
<evidence type="ECO:0000256" key="1">
    <source>
        <dbReference type="ARBA" id="ARBA00004141"/>
    </source>
</evidence>
<dbReference type="Pfam" id="PF03741">
    <property type="entry name" value="TerC"/>
    <property type="match status" value="1"/>
</dbReference>
<comment type="caution">
    <text evidence="7">The sequence shown here is derived from an EMBL/GenBank/DDBJ whole genome shotgun (WGS) entry which is preliminary data.</text>
</comment>
<reference evidence="7 8" key="1">
    <citation type="journal article" date="2018" name="Syst. Appl. Microbiol.">
        <title>Abditibacterium utsteinense sp. nov., the first cultivated member of candidate phylum FBP, isolated from ice-free Antarctic soil samples.</title>
        <authorList>
            <person name="Tahon G."/>
            <person name="Tytgat B."/>
            <person name="Lebbe L."/>
            <person name="Carlier A."/>
            <person name="Willems A."/>
        </authorList>
    </citation>
    <scope>NUCLEOTIDE SEQUENCE [LARGE SCALE GENOMIC DNA]</scope>
    <source>
        <strain evidence="7 8">LMG 29911</strain>
    </source>
</reference>
<organism evidence="7 8">
    <name type="scientific">Abditibacterium utsteinense</name>
    <dbReference type="NCBI Taxonomy" id="1960156"/>
    <lineage>
        <taxon>Bacteria</taxon>
        <taxon>Pseudomonadati</taxon>
        <taxon>Abditibacteriota</taxon>
        <taxon>Abditibacteriia</taxon>
        <taxon>Abditibacteriales</taxon>
        <taxon>Abditibacteriaceae</taxon>
        <taxon>Abditibacterium</taxon>
    </lineage>
</organism>
<comment type="subcellular location">
    <subcellularLocation>
        <location evidence="1">Membrane</location>
        <topology evidence="1">Multi-pass membrane protein</topology>
    </subcellularLocation>
</comment>
<evidence type="ECO:0000256" key="6">
    <source>
        <dbReference type="SAM" id="Phobius"/>
    </source>
</evidence>
<evidence type="ECO:0000256" key="3">
    <source>
        <dbReference type="ARBA" id="ARBA00022692"/>
    </source>
</evidence>
<dbReference type="PANTHER" id="PTHR30238:SF4">
    <property type="entry name" value="SLL1022 PROTEIN"/>
    <property type="match status" value="1"/>
</dbReference>
<keyword evidence="8" id="KW-1185">Reference proteome</keyword>
<evidence type="ECO:0000256" key="4">
    <source>
        <dbReference type="ARBA" id="ARBA00022989"/>
    </source>
</evidence>
<comment type="similarity">
    <text evidence="2">Belongs to the TerC family.</text>
</comment>
<feature type="transmembrane region" description="Helical" evidence="6">
    <location>
        <begin position="72"/>
        <end position="99"/>
    </location>
</feature>
<keyword evidence="4 6" id="KW-1133">Transmembrane helix</keyword>
<sequence>MAGIKALRLPQDAPNMNFSWISEPSSWVAFATLAALEIVLGIDNIIFISILSGKLPAQQRDKARTTGLALAMITRIGLLLSLSWVMSLTGTLFSVPFLSQSAAPALPGAHEISNIPGQISGRDLILILGGVFLLYKSVHEIHGKLEGEDGSAEKGGKAVSFGAIIAQILVLDIVFSLDSVITAVGMVDNVSIMIAAVVAAVGVMLFAAKPISEFVEKHPTVKMLALSFLLLIGVTLLAEGFGQHVSKGYIYFAMGFAFLVEMLNLRLRKSHEAPVELREPYLHKK</sequence>
<feature type="transmembrane region" description="Helical" evidence="6">
    <location>
        <begin position="220"/>
        <end position="242"/>
    </location>
</feature>
<dbReference type="GO" id="GO:0016020">
    <property type="term" value="C:membrane"/>
    <property type="evidence" value="ECO:0007669"/>
    <property type="project" value="UniProtKB-SubCell"/>
</dbReference>
<keyword evidence="3 6" id="KW-0812">Transmembrane</keyword>
<keyword evidence="5 6" id="KW-0472">Membrane</keyword>
<name>A0A2S8SUR0_9BACT</name>
<dbReference type="Proteomes" id="UP000237684">
    <property type="component" value="Unassembled WGS sequence"/>
</dbReference>
<dbReference type="InterPro" id="IPR005496">
    <property type="entry name" value="Integral_membrane_TerC"/>
</dbReference>
<gene>
    <name evidence="7" type="ORF">B1R32_10426</name>
</gene>
<dbReference type="PANTHER" id="PTHR30238">
    <property type="entry name" value="MEMBRANE BOUND PREDICTED REDOX MODULATOR"/>
    <property type="match status" value="1"/>
</dbReference>
<proteinExistence type="inferred from homology"/>
<feature type="transmembrane region" description="Helical" evidence="6">
    <location>
        <begin position="158"/>
        <end position="177"/>
    </location>
</feature>
<feature type="transmembrane region" description="Helical" evidence="6">
    <location>
        <begin position="189"/>
        <end position="208"/>
    </location>
</feature>